<evidence type="ECO:0000313" key="2">
    <source>
        <dbReference type="Proteomes" id="UP000191680"/>
    </source>
</evidence>
<evidence type="ECO:0008006" key="3">
    <source>
        <dbReference type="Google" id="ProtNLM"/>
    </source>
</evidence>
<organism evidence="1 2">
    <name type="scientific">Croceivirga radicis</name>
    <dbReference type="NCBI Taxonomy" id="1929488"/>
    <lineage>
        <taxon>Bacteria</taxon>
        <taxon>Pseudomonadati</taxon>
        <taxon>Bacteroidota</taxon>
        <taxon>Flavobacteriia</taxon>
        <taxon>Flavobacteriales</taxon>
        <taxon>Flavobacteriaceae</taxon>
        <taxon>Croceivirga</taxon>
    </lineage>
</organism>
<dbReference type="OrthoDB" id="1523452at2"/>
<keyword evidence="2" id="KW-1185">Reference proteome</keyword>
<sequence>MIQNNVLWEVCDNFQKQTYRNRYYIATDQGKHLLSIPIKHTGKGDGRQKYANVYIDNSYPWQSQHWKTLQTAYRTSPFFEFYEDELSHLFQNKYEKLIDFNWATIRFFENQLGIKIDTTHRTINYEKHIDLGLDQRNLVIAKNEKLTGFEPYMQVFQDRHKFIPNLSCLDLLFNEGPNSLAYLKSQKPMLNA</sequence>
<protein>
    <recommendedName>
        <fullName evidence="3">WbqC-like protein</fullName>
    </recommendedName>
</protein>
<dbReference type="Proteomes" id="UP000191680">
    <property type="component" value="Unassembled WGS sequence"/>
</dbReference>
<dbReference type="AlphaFoldDB" id="A0A1V6LQ58"/>
<comment type="caution">
    <text evidence="1">The sequence shown here is derived from an EMBL/GenBank/DDBJ whole genome shotgun (WGS) entry which is preliminary data.</text>
</comment>
<proteinExistence type="predicted"/>
<gene>
    <name evidence="1" type="ORF">BUL40_11065</name>
</gene>
<accession>A0A1V6LQ58</accession>
<evidence type="ECO:0000313" key="1">
    <source>
        <dbReference type="EMBL" id="OQD42302.1"/>
    </source>
</evidence>
<dbReference type="InterPro" id="IPR014985">
    <property type="entry name" value="WbqC"/>
</dbReference>
<dbReference type="EMBL" id="MTBC01000007">
    <property type="protein sequence ID" value="OQD42302.1"/>
    <property type="molecule type" value="Genomic_DNA"/>
</dbReference>
<reference evidence="1 2" key="1">
    <citation type="submission" date="2016-12" db="EMBL/GenBank/DDBJ databases">
        <authorList>
            <person name="Song W.-J."/>
            <person name="Kurnit D.M."/>
        </authorList>
    </citation>
    <scope>NUCLEOTIDE SEQUENCE [LARGE SCALE GENOMIC DNA]</scope>
    <source>
        <strain evidence="1 2">HSG9</strain>
    </source>
</reference>
<dbReference type="Pfam" id="PF08889">
    <property type="entry name" value="WbqC"/>
    <property type="match status" value="1"/>
</dbReference>
<name>A0A1V6LQ58_9FLAO</name>